<proteinExistence type="predicted"/>
<evidence type="ECO:0000313" key="3">
    <source>
        <dbReference type="Proteomes" id="UP001141950"/>
    </source>
</evidence>
<dbReference type="AlphaFoldDB" id="A0A9X2S6Z1"/>
<reference evidence="2" key="1">
    <citation type="submission" date="2022-08" db="EMBL/GenBank/DDBJ databases">
        <title>The genomic sequence of strain Paenibacillus sp. SCIV0701.</title>
        <authorList>
            <person name="Zhao H."/>
        </authorList>
    </citation>
    <scope>NUCLEOTIDE SEQUENCE</scope>
    <source>
        <strain evidence="2">SCIV0701</strain>
    </source>
</reference>
<accession>A0A9X2S6Z1</accession>
<evidence type="ECO:0000313" key="2">
    <source>
        <dbReference type="EMBL" id="MCR2802759.1"/>
    </source>
</evidence>
<dbReference type="RefSeq" id="WP_257442475.1">
    <property type="nucleotide sequence ID" value="NZ_JANIPJ010000002.1"/>
</dbReference>
<comment type="caution">
    <text evidence="2">The sequence shown here is derived from an EMBL/GenBank/DDBJ whole genome shotgun (WGS) entry which is preliminary data.</text>
</comment>
<feature type="signal peptide" evidence="1">
    <location>
        <begin position="1"/>
        <end position="26"/>
    </location>
</feature>
<keyword evidence="3" id="KW-1185">Reference proteome</keyword>
<dbReference type="EMBL" id="JANIPJ010000002">
    <property type="protein sequence ID" value="MCR2802759.1"/>
    <property type="molecule type" value="Genomic_DNA"/>
</dbReference>
<feature type="chain" id="PRO_5040848661" description="YtkA-like domain-containing protein" evidence="1">
    <location>
        <begin position="27"/>
        <end position="129"/>
    </location>
</feature>
<dbReference type="PROSITE" id="PS51257">
    <property type="entry name" value="PROKAR_LIPOPROTEIN"/>
    <property type="match status" value="1"/>
</dbReference>
<organism evidence="2 3">
    <name type="scientific">Paenibacillus soyae</name>
    <dbReference type="NCBI Taxonomy" id="2969249"/>
    <lineage>
        <taxon>Bacteria</taxon>
        <taxon>Bacillati</taxon>
        <taxon>Bacillota</taxon>
        <taxon>Bacilli</taxon>
        <taxon>Bacillales</taxon>
        <taxon>Paenibacillaceae</taxon>
        <taxon>Paenibacillus</taxon>
    </lineage>
</organism>
<evidence type="ECO:0000256" key="1">
    <source>
        <dbReference type="SAM" id="SignalP"/>
    </source>
</evidence>
<keyword evidence="1" id="KW-0732">Signal</keyword>
<name>A0A9X2S6Z1_9BACL</name>
<evidence type="ECO:0008006" key="4">
    <source>
        <dbReference type="Google" id="ProtNLM"/>
    </source>
</evidence>
<sequence>MLKKIFVYAALATSLIILSACSGATAEPVERLDPLALEAAVQTVPDAPVAGSPVKLSAIFSGGGQLPDSARMEFEIRQEDQSVRVQGENAGNNTFEGIHSFSAPGEFEVYVHLYGGDFHVTKMQKVTVQ</sequence>
<gene>
    <name evidence="2" type="ORF">NQZ67_02590</name>
</gene>
<dbReference type="Proteomes" id="UP001141950">
    <property type="component" value="Unassembled WGS sequence"/>
</dbReference>
<protein>
    <recommendedName>
        <fullName evidence="4">YtkA-like domain-containing protein</fullName>
    </recommendedName>
</protein>